<keyword evidence="4" id="KW-0274">FAD</keyword>
<dbReference type="InterPro" id="IPR016171">
    <property type="entry name" value="Vanillyl_alc_oxidase_C-sub2"/>
</dbReference>
<proteinExistence type="inferred from homology"/>
<dbReference type="Pfam" id="PF02913">
    <property type="entry name" value="FAD-oxidase_C"/>
    <property type="match status" value="1"/>
</dbReference>
<evidence type="ECO:0000256" key="5">
    <source>
        <dbReference type="ARBA" id="ARBA00023002"/>
    </source>
</evidence>
<dbReference type="Gene3D" id="3.30.70.2190">
    <property type="match status" value="1"/>
</dbReference>
<dbReference type="Gene3D" id="3.30.465.10">
    <property type="match status" value="1"/>
</dbReference>
<dbReference type="Pfam" id="PF01565">
    <property type="entry name" value="FAD_binding_4"/>
    <property type="match status" value="1"/>
</dbReference>
<dbReference type="InterPro" id="IPR051914">
    <property type="entry name" value="FAD-linked_OxidoTrans_Type4"/>
</dbReference>
<comment type="caution">
    <text evidence="7">The sequence shown here is derived from an EMBL/GenBank/DDBJ whole genome shotgun (WGS) entry which is preliminary data.</text>
</comment>
<dbReference type="SUPFAM" id="SSF56176">
    <property type="entry name" value="FAD-binding/transporter-associated domain-like"/>
    <property type="match status" value="1"/>
</dbReference>
<dbReference type="InterPro" id="IPR016167">
    <property type="entry name" value="FAD-bd_PCMH_sub1"/>
</dbReference>
<evidence type="ECO:0000313" key="7">
    <source>
        <dbReference type="EMBL" id="TVM36792.1"/>
    </source>
</evidence>
<name>A0A6P1ZLZ4_9BACT</name>
<organism evidence="7 8">
    <name type="scientific">Oceanidesulfovibrio marinus</name>
    <dbReference type="NCBI Taxonomy" id="370038"/>
    <lineage>
        <taxon>Bacteria</taxon>
        <taxon>Pseudomonadati</taxon>
        <taxon>Thermodesulfobacteriota</taxon>
        <taxon>Desulfovibrionia</taxon>
        <taxon>Desulfovibrionales</taxon>
        <taxon>Desulfovibrionaceae</taxon>
        <taxon>Oceanidesulfovibrio</taxon>
    </lineage>
</organism>
<sequence>MSLHAELKAALRKAVPTGYLDAPEDLRVYSYDMFARAEPEAVVLPESTEQAAEVLALAERFETPVTPRGSGTSLTGGPTPVRGGLVLGTARMNKVLDLSRADRIARVQAGVITAQLQRAVLEQGLFYPPNPTSADYCTLGGNVATNAGGASGVKYGVTRDYLTGLTAVLPGGEILATGGRCMKDVAGYDITRLLCGSEGRLALITEASVRLLPKPEAVRAMSAYFTDLKATAEAVAAIMSSGYAPCTLELMDRAFLKAVKQAYDFDFPAEAQALLLIEVDGPEATLGGQMQAIARLCKEHGAFQTTVAADETERAALWQARRGGTAALVRQVSFMVSLDYAVPVSQLPAAVEGIGHIGRKHGLDVAVIAHAGDGNLHPMVIYDPSDAAQSAAFAAFDRDACNAVLELGGTLSGEHGIGLEKAAHLPRQLSPAFLRLAREIKRSFDPRDLLNPGKCESFCSNED</sequence>
<dbReference type="GO" id="GO:0071949">
    <property type="term" value="F:FAD binding"/>
    <property type="evidence" value="ECO:0007669"/>
    <property type="project" value="InterPro"/>
</dbReference>
<evidence type="ECO:0000259" key="6">
    <source>
        <dbReference type="PROSITE" id="PS51387"/>
    </source>
</evidence>
<dbReference type="SUPFAM" id="SSF55103">
    <property type="entry name" value="FAD-linked oxidases, C-terminal domain"/>
    <property type="match status" value="1"/>
</dbReference>
<reference evidence="7 8" key="1">
    <citation type="submission" date="2018-06" db="EMBL/GenBank/DDBJ databases">
        <title>Complete genome of Desulfovibrio marinus P48SEP.</title>
        <authorList>
            <person name="Crispim J.S."/>
            <person name="Vidigal P.M.P."/>
            <person name="Silva L.C.F."/>
            <person name="Araujo L.C."/>
            <person name="Laguardia C.N."/>
            <person name="Dias R.S."/>
            <person name="Sousa M.P."/>
            <person name="Paula S.O."/>
            <person name="Silva C."/>
        </authorList>
    </citation>
    <scope>NUCLEOTIDE SEQUENCE [LARGE SCALE GENOMIC DNA]</scope>
    <source>
        <strain evidence="7 8">P48SEP</strain>
    </source>
</reference>
<evidence type="ECO:0000256" key="3">
    <source>
        <dbReference type="ARBA" id="ARBA00022630"/>
    </source>
</evidence>
<dbReference type="InterPro" id="IPR036318">
    <property type="entry name" value="FAD-bd_PCMH-like_sf"/>
</dbReference>
<dbReference type="GO" id="GO:0016491">
    <property type="term" value="F:oxidoreductase activity"/>
    <property type="evidence" value="ECO:0007669"/>
    <property type="project" value="UniProtKB-KW"/>
</dbReference>
<evidence type="ECO:0000256" key="4">
    <source>
        <dbReference type="ARBA" id="ARBA00022827"/>
    </source>
</evidence>
<dbReference type="Gene3D" id="3.30.43.10">
    <property type="entry name" value="Uridine Diphospho-n-acetylenolpyruvylglucosamine Reductase, domain 2"/>
    <property type="match status" value="1"/>
</dbReference>
<dbReference type="Gene3D" id="1.10.45.10">
    <property type="entry name" value="Vanillyl-alcohol Oxidase, Chain A, domain 4"/>
    <property type="match status" value="1"/>
</dbReference>
<dbReference type="PANTHER" id="PTHR42934">
    <property type="entry name" value="GLYCOLATE OXIDASE SUBUNIT GLCD"/>
    <property type="match status" value="1"/>
</dbReference>
<dbReference type="FunFam" id="3.30.70.2740:FF:000001">
    <property type="entry name" value="D-lactate dehydrogenase mitochondrial"/>
    <property type="match status" value="1"/>
</dbReference>
<accession>A0A6P1ZLZ4</accession>
<keyword evidence="5" id="KW-0560">Oxidoreductase</keyword>
<evidence type="ECO:0000256" key="2">
    <source>
        <dbReference type="ARBA" id="ARBA00008000"/>
    </source>
</evidence>
<dbReference type="InterPro" id="IPR016164">
    <property type="entry name" value="FAD-linked_Oxase-like_C"/>
</dbReference>
<evidence type="ECO:0000313" key="8">
    <source>
        <dbReference type="Proteomes" id="UP000434052"/>
    </source>
</evidence>
<dbReference type="RefSeq" id="WP_144233842.1">
    <property type="nucleotide sequence ID" value="NZ_QMIF01000001.1"/>
</dbReference>
<dbReference type="InterPro" id="IPR004113">
    <property type="entry name" value="FAD-bd_oxidored_4_C"/>
</dbReference>
<dbReference type="EMBL" id="QMIF01000001">
    <property type="protein sequence ID" value="TVM36792.1"/>
    <property type="molecule type" value="Genomic_DNA"/>
</dbReference>
<dbReference type="InterPro" id="IPR016169">
    <property type="entry name" value="FAD-bd_PCMH_sub2"/>
</dbReference>
<gene>
    <name evidence="7" type="ORF">DQK91_02410</name>
</gene>
<dbReference type="PROSITE" id="PS51387">
    <property type="entry name" value="FAD_PCMH"/>
    <property type="match status" value="1"/>
</dbReference>
<dbReference type="OrthoDB" id="9811557at2"/>
<dbReference type="PANTHER" id="PTHR42934:SF2">
    <property type="entry name" value="GLYCOLATE OXIDASE SUBUNIT GLCD"/>
    <property type="match status" value="1"/>
</dbReference>
<dbReference type="Proteomes" id="UP000434052">
    <property type="component" value="Unassembled WGS sequence"/>
</dbReference>
<dbReference type="InterPro" id="IPR016166">
    <property type="entry name" value="FAD-bd_PCMH"/>
</dbReference>
<dbReference type="InterPro" id="IPR006094">
    <property type="entry name" value="Oxid_FAD_bind_N"/>
</dbReference>
<keyword evidence="3" id="KW-0285">Flavoprotein</keyword>
<dbReference type="Gene3D" id="3.30.70.2740">
    <property type="match status" value="1"/>
</dbReference>
<protein>
    <submittedName>
        <fullName evidence="7">Glycolate oxidase subunit GlcD</fullName>
    </submittedName>
</protein>
<dbReference type="AlphaFoldDB" id="A0A6P1ZLZ4"/>
<evidence type="ECO:0000256" key="1">
    <source>
        <dbReference type="ARBA" id="ARBA00001974"/>
    </source>
</evidence>
<comment type="similarity">
    <text evidence="2">Belongs to the FAD-binding oxidoreductase/transferase type 4 family.</text>
</comment>
<feature type="domain" description="FAD-binding PCMH-type" evidence="6">
    <location>
        <begin position="35"/>
        <end position="214"/>
    </location>
</feature>
<comment type="cofactor">
    <cofactor evidence="1">
        <name>FAD</name>
        <dbReference type="ChEBI" id="CHEBI:57692"/>
    </cofactor>
</comment>